<dbReference type="GO" id="GO:0008725">
    <property type="term" value="F:DNA-3-methyladenine glycosylase activity"/>
    <property type="evidence" value="ECO:0007669"/>
    <property type="project" value="TreeGrafter"/>
</dbReference>
<evidence type="ECO:0000256" key="3">
    <source>
        <dbReference type="ARBA" id="ARBA00023204"/>
    </source>
</evidence>
<dbReference type="CDD" id="cd00056">
    <property type="entry name" value="ENDO3c"/>
    <property type="match status" value="1"/>
</dbReference>
<dbReference type="InterPro" id="IPR011257">
    <property type="entry name" value="DNA_glycosylase"/>
</dbReference>
<dbReference type="AlphaFoldDB" id="A0AAQ3M4C5"/>
<dbReference type="InterPro" id="IPR003265">
    <property type="entry name" value="HhH-GPD_domain"/>
</dbReference>
<dbReference type="Gene3D" id="1.10.1670.40">
    <property type="match status" value="1"/>
</dbReference>
<evidence type="ECO:0000313" key="7">
    <source>
        <dbReference type="Proteomes" id="UP001303373"/>
    </source>
</evidence>
<dbReference type="GO" id="GO:0006285">
    <property type="term" value="P:base-excision repair, AP site formation"/>
    <property type="evidence" value="ECO:0007669"/>
    <property type="project" value="TreeGrafter"/>
</dbReference>
<dbReference type="PANTHER" id="PTHR43003">
    <property type="entry name" value="DNA-3-METHYLADENINE GLYCOSYLASE"/>
    <property type="match status" value="1"/>
</dbReference>
<feature type="domain" description="HhH-GPD" evidence="5">
    <location>
        <begin position="192"/>
        <end position="364"/>
    </location>
</feature>
<gene>
    <name evidence="6" type="ORF">R9X50_00392400</name>
</gene>
<dbReference type="Pfam" id="PF00730">
    <property type="entry name" value="HhH-GPD"/>
    <property type="match status" value="1"/>
</dbReference>
<dbReference type="GO" id="GO:0032993">
    <property type="term" value="C:protein-DNA complex"/>
    <property type="evidence" value="ECO:0007669"/>
    <property type="project" value="TreeGrafter"/>
</dbReference>
<proteinExistence type="inferred from homology"/>
<dbReference type="PANTHER" id="PTHR43003:SF5">
    <property type="entry name" value="DNA-3-METHYLADENINE GLYCOSYLASE"/>
    <property type="match status" value="1"/>
</dbReference>
<dbReference type="Proteomes" id="UP001303373">
    <property type="component" value="Chromosome 5"/>
</dbReference>
<organism evidence="6 7">
    <name type="scientific">Acrodontium crateriforme</name>
    <dbReference type="NCBI Taxonomy" id="150365"/>
    <lineage>
        <taxon>Eukaryota</taxon>
        <taxon>Fungi</taxon>
        <taxon>Dikarya</taxon>
        <taxon>Ascomycota</taxon>
        <taxon>Pezizomycotina</taxon>
        <taxon>Dothideomycetes</taxon>
        <taxon>Dothideomycetidae</taxon>
        <taxon>Mycosphaerellales</taxon>
        <taxon>Teratosphaeriaceae</taxon>
        <taxon>Acrodontium</taxon>
    </lineage>
</organism>
<dbReference type="GO" id="GO:0032131">
    <property type="term" value="F:alkylated DNA binding"/>
    <property type="evidence" value="ECO:0007669"/>
    <property type="project" value="TreeGrafter"/>
</dbReference>
<keyword evidence="2" id="KW-0227">DNA damage</keyword>
<evidence type="ECO:0000256" key="2">
    <source>
        <dbReference type="ARBA" id="ARBA00022763"/>
    </source>
</evidence>
<dbReference type="EMBL" id="CP138584">
    <property type="protein sequence ID" value="WPH01089.1"/>
    <property type="molecule type" value="Genomic_DNA"/>
</dbReference>
<evidence type="ECO:0000259" key="5">
    <source>
        <dbReference type="SMART" id="SM00478"/>
    </source>
</evidence>
<reference evidence="6 7" key="1">
    <citation type="submission" date="2023-11" db="EMBL/GenBank/DDBJ databases">
        <title>An acidophilic fungus is an integral part of prey digestion in a carnivorous sundew plant.</title>
        <authorList>
            <person name="Tsai I.J."/>
        </authorList>
    </citation>
    <scope>NUCLEOTIDE SEQUENCE [LARGE SCALE GENOMIC DNA]</scope>
    <source>
        <strain evidence="6">169a</strain>
    </source>
</reference>
<dbReference type="GO" id="GO:0043916">
    <property type="term" value="F:DNA-7-methylguanine glycosylase activity"/>
    <property type="evidence" value="ECO:0007669"/>
    <property type="project" value="TreeGrafter"/>
</dbReference>
<evidence type="ECO:0000256" key="1">
    <source>
        <dbReference type="ARBA" id="ARBA00010817"/>
    </source>
</evidence>
<comment type="similarity">
    <text evidence="1">Belongs to the alkylbase DNA glycosidase AlkA family.</text>
</comment>
<evidence type="ECO:0000256" key="4">
    <source>
        <dbReference type="SAM" id="MobiDB-lite"/>
    </source>
</evidence>
<dbReference type="SUPFAM" id="SSF48150">
    <property type="entry name" value="DNA-glycosylase"/>
    <property type="match status" value="1"/>
</dbReference>
<feature type="region of interest" description="Disordered" evidence="4">
    <location>
        <begin position="1"/>
        <end position="85"/>
    </location>
</feature>
<keyword evidence="7" id="KW-1185">Reference proteome</keyword>
<name>A0AAQ3M4C5_9PEZI</name>
<dbReference type="FunFam" id="1.10.340.30:FF:000004">
    <property type="entry name" value="DNA-3-methyladenine glycosylase II"/>
    <property type="match status" value="1"/>
</dbReference>
<dbReference type="GO" id="GO:0005634">
    <property type="term" value="C:nucleus"/>
    <property type="evidence" value="ECO:0007669"/>
    <property type="project" value="TreeGrafter"/>
</dbReference>
<accession>A0AAQ3M4C5</accession>
<protein>
    <recommendedName>
        <fullName evidence="5">HhH-GPD domain-containing protein</fullName>
    </recommendedName>
</protein>
<evidence type="ECO:0000313" key="6">
    <source>
        <dbReference type="EMBL" id="WPH01089.1"/>
    </source>
</evidence>
<sequence>MSLRRSSRVPAKTTNELPNGTKDAVATPGKKRGRQNKAAEQVTDDQNDSSAMVLKAMPPPLTPKKRRKIATGESNPPPITPTPSAIGLMVESTDVKAEHTDRPAEPHHTNATLVTPRGTQVAPTPLDFWGSPSKPAQLATTATCLLDDACAHLIKTDPKLKPVIEKNHCKVFSPEGLAEVVDPFNALVSGILAQQVSGAAAKSIKNKFIALFNNEQCPNGFPLPTFVAKTKLETLRSAGLSTRKAEYVQGLAEKFDNGDLTVQMLMNGTDEEVMEKLVAVRGLGVWSVQMFMCFGLKRMDIFATGDLGVQRGMAAYMGRDVAKLKSKGGSNKWKYMAEKEMVEISDKFAPYRSLFMWLMWRIEDVDTDALEMTK</sequence>
<dbReference type="GO" id="GO:0006307">
    <property type="term" value="P:DNA alkylation repair"/>
    <property type="evidence" value="ECO:0007669"/>
    <property type="project" value="TreeGrafter"/>
</dbReference>
<dbReference type="InterPro" id="IPR051912">
    <property type="entry name" value="Alkylbase_DNA_Glycosylase/TA"/>
</dbReference>
<dbReference type="Gene3D" id="1.10.340.30">
    <property type="entry name" value="Hypothetical protein, domain 2"/>
    <property type="match status" value="1"/>
</dbReference>
<keyword evidence="3" id="KW-0234">DNA repair</keyword>
<dbReference type="SMART" id="SM00478">
    <property type="entry name" value="ENDO3c"/>
    <property type="match status" value="1"/>
</dbReference>